<organism evidence="2 3">
    <name type="scientific">Bombardia bombarda</name>
    <dbReference type="NCBI Taxonomy" id="252184"/>
    <lineage>
        <taxon>Eukaryota</taxon>
        <taxon>Fungi</taxon>
        <taxon>Dikarya</taxon>
        <taxon>Ascomycota</taxon>
        <taxon>Pezizomycotina</taxon>
        <taxon>Sordariomycetes</taxon>
        <taxon>Sordariomycetidae</taxon>
        <taxon>Sordariales</taxon>
        <taxon>Lasiosphaeriaceae</taxon>
        <taxon>Bombardia</taxon>
    </lineage>
</organism>
<gene>
    <name evidence="2" type="ORF">B0T17DRAFT_511755</name>
</gene>
<evidence type="ECO:0000313" key="3">
    <source>
        <dbReference type="Proteomes" id="UP001174934"/>
    </source>
</evidence>
<sequence length="102" mass="10988">MRPSLSMRLIALFFLTASAQIEEFEPGPCDMNNPESVCRDVVDSSGCWNGVVGANGSGTAGEADANKLWKCVEGGKDVMCQCYGCDRGLNIYFQRNKLCAAP</sequence>
<protein>
    <submittedName>
        <fullName evidence="2">Uncharacterized protein</fullName>
    </submittedName>
</protein>
<keyword evidence="3" id="KW-1185">Reference proteome</keyword>
<dbReference type="Proteomes" id="UP001174934">
    <property type="component" value="Unassembled WGS sequence"/>
</dbReference>
<comment type="caution">
    <text evidence="2">The sequence shown here is derived from an EMBL/GenBank/DDBJ whole genome shotgun (WGS) entry which is preliminary data.</text>
</comment>
<name>A0AA39U516_9PEZI</name>
<evidence type="ECO:0000256" key="1">
    <source>
        <dbReference type="SAM" id="SignalP"/>
    </source>
</evidence>
<feature type="chain" id="PRO_5041400071" evidence="1">
    <location>
        <begin position="20"/>
        <end position="102"/>
    </location>
</feature>
<dbReference type="AlphaFoldDB" id="A0AA39U516"/>
<accession>A0AA39U516</accession>
<evidence type="ECO:0000313" key="2">
    <source>
        <dbReference type="EMBL" id="KAK0612573.1"/>
    </source>
</evidence>
<keyword evidence="1" id="KW-0732">Signal</keyword>
<feature type="signal peptide" evidence="1">
    <location>
        <begin position="1"/>
        <end position="19"/>
    </location>
</feature>
<reference evidence="2" key="1">
    <citation type="submission" date="2023-06" db="EMBL/GenBank/DDBJ databases">
        <title>Genome-scale phylogeny and comparative genomics of the fungal order Sordariales.</title>
        <authorList>
            <consortium name="Lawrence Berkeley National Laboratory"/>
            <person name="Hensen N."/>
            <person name="Bonometti L."/>
            <person name="Westerberg I."/>
            <person name="Brannstrom I.O."/>
            <person name="Guillou S."/>
            <person name="Cros-Aarteil S."/>
            <person name="Calhoun S."/>
            <person name="Haridas S."/>
            <person name="Kuo A."/>
            <person name="Mondo S."/>
            <person name="Pangilinan J."/>
            <person name="Riley R."/>
            <person name="LaButti K."/>
            <person name="Andreopoulos B."/>
            <person name="Lipzen A."/>
            <person name="Chen C."/>
            <person name="Yanf M."/>
            <person name="Daum C."/>
            <person name="Ng V."/>
            <person name="Clum A."/>
            <person name="Steindorff A."/>
            <person name="Ohm R."/>
            <person name="Martin F."/>
            <person name="Silar P."/>
            <person name="Natvig D."/>
            <person name="Lalanne C."/>
            <person name="Gautier V."/>
            <person name="Ament-velasquez S.L."/>
            <person name="Kruys A."/>
            <person name="Hutchinson M.I."/>
            <person name="Powell A.J."/>
            <person name="Barry K."/>
            <person name="Miller A.N."/>
            <person name="Grigoriev I.V."/>
            <person name="Debuchy R."/>
            <person name="Gladieux P."/>
            <person name="Thoren M.H."/>
            <person name="Johannesson H."/>
        </authorList>
    </citation>
    <scope>NUCLEOTIDE SEQUENCE</scope>
    <source>
        <strain evidence="2">SMH3391-2</strain>
    </source>
</reference>
<proteinExistence type="predicted"/>
<dbReference type="EMBL" id="JAULSR010000009">
    <property type="protein sequence ID" value="KAK0612573.1"/>
    <property type="molecule type" value="Genomic_DNA"/>
</dbReference>